<dbReference type="InterPro" id="IPR036890">
    <property type="entry name" value="HATPase_C_sf"/>
</dbReference>
<proteinExistence type="inferred from homology"/>
<dbReference type="InterPro" id="IPR014721">
    <property type="entry name" value="Ribsml_uS5_D2-typ_fold_subgr"/>
</dbReference>
<dbReference type="NCBIfam" id="TIGR01052">
    <property type="entry name" value="top6b"/>
    <property type="match status" value="1"/>
</dbReference>
<dbReference type="Gene3D" id="2.60.40.2960">
    <property type="match status" value="1"/>
</dbReference>
<feature type="binding site" evidence="6">
    <location>
        <position position="91"/>
    </location>
    <ligand>
        <name>ATP</name>
        <dbReference type="ChEBI" id="CHEBI:30616"/>
    </ligand>
</feature>
<evidence type="ECO:0000256" key="6">
    <source>
        <dbReference type="HAMAP-Rule" id="MF_00322"/>
    </source>
</evidence>
<dbReference type="Gene3D" id="3.30.565.10">
    <property type="entry name" value="Histidine kinase-like ATPase, C-terminal domain"/>
    <property type="match status" value="1"/>
</dbReference>
<dbReference type="GO" id="GO:0003677">
    <property type="term" value="F:DNA binding"/>
    <property type="evidence" value="ECO:0007669"/>
    <property type="project" value="UniProtKB-UniRule"/>
</dbReference>
<evidence type="ECO:0000256" key="3">
    <source>
        <dbReference type="ARBA" id="ARBA00023029"/>
    </source>
</evidence>
<feature type="domain" description="Histidine kinase/HSP90-like ATPase" evidence="8">
    <location>
        <begin position="47"/>
        <end position="151"/>
    </location>
</feature>
<dbReference type="Proteomes" id="UP000030787">
    <property type="component" value="Chromosome"/>
</dbReference>
<keyword evidence="5 6" id="KW-0413">Isomerase</keyword>
<evidence type="ECO:0000259" key="8">
    <source>
        <dbReference type="Pfam" id="PF02518"/>
    </source>
</evidence>
<comment type="function">
    <text evidence="6">Relaxes both positive and negative superturns and exhibits a strong decatenase activity.</text>
</comment>
<dbReference type="HAMAP" id="MF_00322">
    <property type="entry name" value="Top6B"/>
    <property type="match status" value="1"/>
</dbReference>
<dbReference type="AlphaFoldDB" id="A0A0A7LC77"/>
<keyword evidence="4 6" id="KW-0238">DNA-binding</keyword>
<evidence type="ECO:0000256" key="5">
    <source>
        <dbReference type="ARBA" id="ARBA00023235"/>
    </source>
</evidence>
<dbReference type="SUPFAM" id="SSF54211">
    <property type="entry name" value="Ribosomal protein S5 domain 2-like"/>
    <property type="match status" value="1"/>
</dbReference>
<dbReference type="RefSeq" id="WP_048112361.1">
    <property type="nucleotide sequence ID" value="NZ_CP010070.1"/>
</dbReference>
<dbReference type="Gene3D" id="1.10.8.50">
    <property type="match status" value="1"/>
</dbReference>
<keyword evidence="3 6" id="KW-0799">Topoisomerase</keyword>
<dbReference type="EC" id="5.6.2.2" evidence="6"/>
<dbReference type="HOGENOM" id="CLU_006403_0_0_2"/>
<reference evidence="10 11" key="1">
    <citation type="journal article" date="2014" name="Appl. Environ. Microbiol.">
        <title>Comparative Genome Analysis of 'Candidatus Methanoplasma termitum' Indicates a New Mode of Energy Metabolism in the Seventh Order of Methanogens.</title>
        <authorList>
            <person name="Lang K."/>
            <person name="Schuldes J."/>
            <person name="Klingl A."/>
            <person name="Poehlein A."/>
            <person name="Daniel R."/>
            <person name="Brune A."/>
        </authorList>
    </citation>
    <scope>NUCLEOTIDE SEQUENCE [LARGE SCALE GENOMIC DNA]</scope>
    <source>
        <strain evidence="11">Mpt1</strain>
    </source>
</reference>
<dbReference type="GO" id="GO:0005524">
    <property type="term" value="F:ATP binding"/>
    <property type="evidence" value="ECO:0007669"/>
    <property type="project" value="UniProtKB-UniRule"/>
</dbReference>
<comment type="similarity">
    <text evidence="6">Belongs to the TOP6B family.</text>
</comment>
<dbReference type="InterPro" id="IPR010979">
    <property type="entry name" value="Ribosomal_uS13-like_H2TH"/>
</dbReference>
<accession>A0A0A7LC77</accession>
<dbReference type="InterPro" id="IPR003594">
    <property type="entry name" value="HATPase_dom"/>
</dbReference>
<evidence type="ECO:0000313" key="10">
    <source>
        <dbReference type="EMBL" id="AIZ56664.1"/>
    </source>
</evidence>
<dbReference type="KEGG" id="mear:Mpt1_c07820"/>
<dbReference type="CDD" id="cd00823">
    <property type="entry name" value="TopoIIB_Trans"/>
    <property type="match status" value="1"/>
</dbReference>
<evidence type="ECO:0000259" key="9">
    <source>
        <dbReference type="Pfam" id="PF09239"/>
    </source>
</evidence>
<sequence>MPSNNIEDYSEGNTQAHKMAAKQQEISVTEFFEKNKHILGFDSRSKSLMMGIKEAVDNSLDACEEAGFLPDIYVRVERLQEEEEYRITVEDNGPGIIHKMIPNVFGRLLYGSRFHALRQSRGQQGIGISATVMYGNISTGKPAHVESKIEGKDEVAWKMDITIDTKTNRPIVKNDVAFIWEGKDHGTKIEYTTKGRYITGKQSIFEYLRNTAIVNPHTKIEFHDPEGKKYIFERATEQMPPKSKEIKPHPEGMEIGDLMKYTQNTQQKTVNAFLKNDFSRITERIADEILTKAGVDPSMKPSALSRDQCKAILSAITQVKIMAPQTDCLSPIGDTLIKKGLMHVLDGLRPDYYATPVSRSPKSVNGNPFIVEAGIVYGGEIPSDDQVTILRFANRVPLLYQQGACAITKAISEVDWRRYGLEQRGGKGIPFGPAIILVHVASTKVPFTSEGKEAIASFAELQSEIEQALRLCARNLKSHLNKMERKTKTGAKFQIVQEIIPAIAKKSSAMLNRPMPDLSRTISKIMNVVWIKAEKKKDPQKGFVITYTIHNYTTQERTIGLHTHLPKSCANLTLFSNPYFVNNMTDDGKVMWEVKNIQPSTSLTISFELKGELADTFDADDVYISGINPVLVMGAEALPGDWGIKGLEIIESDENIPADDEEEETEAEDLGDE</sequence>
<dbReference type="InterPro" id="IPR005734">
    <property type="entry name" value="TopoVI_B"/>
</dbReference>
<dbReference type="InterPro" id="IPR020568">
    <property type="entry name" value="Ribosomal_Su5_D2-typ_SF"/>
</dbReference>
<evidence type="ECO:0000256" key="1">
    <source>
        <dbReference type="ARBA" id="ARBA00022741"/>
    </source>
</evidence>
<dbReference type="GeneID" id="24818451"/>
<gene>
    <name evidence="6 10" type="primary">top6B</name>
    <name evidence="10" type="ORF">Mpt1_c07820</name>
</gene>
<dbReference type="Gene3D" id="6.10.20.80">
    <property type="match status" value="1"/>
</dbReference>
<dbReference type="PANTHER" id="PTHR48444">
    <property type="entry name" value="DNA TOPOISOMERASE 6 SUBUNIT B"/>
    <property type="match status" value="1"/>
</dbReference>
<evidence type="ECO:0000313" key="11">
    <source>
        <dbReference type="Proteomes" id="UP000030787"/>
    </source>
</evidence>
<feature type="binding site" evidence="6">
    <location>
        <position position="452"/>
    </location>
    <ligand>
        <name>ATP</name>
        <dbReference type="ChEBI" id="CHEBI:30616"/>
    </ligand>
</feature>
<dbReference type="EMBL" id="CP010070">
    <property type="protein sequence ID" value="AIZ56664.1"/>
    <property type="molecule type" value="Genomic_DNA"/>
</dbReference>
<dbReference type="InterPro" id="IPR015320">
    <property type="entry name" value="TopoVI_B_transducer"/>
</dbReference>
<dbReference type="GO" id="GO:0006260">
    <property type="term" value="P:DNA replication"/>
    <property type="evidence" value="ECO:0007669"/>
    <property type="project" value="UniProtKB-UniRule"/>
</dbReference>
<dbReference type="GO" id="GO:0006265">
    <property type="term" value="P:DNA topological change"/>
    <property type="evidence" value="ECO:0007669"/>
    <property type="project" value="UniProtKB-UniRule"/>
</dbReference>
<evidence type="ECO:0000256" key="2">
    <source>
        <dbReference type="ARBA" id="ARBA00022840"/>
    </source>
</evidence>
<comment type="subunit">
    <text evidence="6">Homodimer. Heterotetramer of two Top6A and two Top6B chains.</text>
</comment>
<organism evidence="10 11">
    <name type="scientific">Candidatus Methanoplasma termitum</name>
    <dbReference type="NCBI Taxonomy" id="1577791"/>
    <lineage>
        <taxon>Archaea</taxon>
        <taxon>Methanobacteriati</taxon>
        <taxon>Thermoplasmatota</taxon>
        <taxon>Thermoplasmata</taxon>
        <taxon>Methanomassiliicoccales</taxon>
        <taxon>Methanomassiliicoccaceae</taxon>
        <taxon>Candidatus Methanoplasma</taxon>
    </lineage>
</organism>
<dbReference type="NCBIfam" id="NF003218">
    <property type="entry name" value="PRK04184.1"/>
    <property type="match status" value="1"/>
</dbReference>
<dbReference type="Pfam" id="PF09239">
    <property type="entry name" value="Topo-VIb_trans"/>
    <property type="match status" value="1"/>
</dbReference>
<feature type="domain" description="DNA topoisomerase VI subunit B transducer" evidence="9">
    <location>
        <begin position="324"/>
        <end position="489"/>
    </location>
</feature>
<keyword evidence="11" id="KW-1185">Reference proteome</keyword>
<feature type="binding site" evidence="6">
    <location>
        <position position="58"/>
    </location>
    <ligand>
        <name>ATP</name>
        <dbReference type="ChEBI" id="CHEBI:30616"/>
    </ligand>
</feature>
<comment type="catalytic activity">
    <reaction evidence="6">
        <text>ATP-dependent breakage, passage and rejoining of double-stranded DNA.</text>
        <dbReference type="EC" id="5.6.2.2"/>
    </reaction>
</comment>
<dbReference type="SUPFAM" id="SSF46946">
    <property type="entry name" value="S13-like H2TH domain"/>
    <property type="match status" value="1"/>
</dbReference>
<evidence type="ECO:0000256" key="4">
    <source>
        <dbReference type="ARBA" id="ARBA00023125"/>
    </source>
</evidence>
<keyword evidence="2 6" id="KW-0067">ATP-binding</keyword>
<feature type="binding site" evidence="6">
    <location>
        <begin position="112"/>
        <end position="113"/>
    </location>
    <ligand>
        <name>ATP</name>
        <dbReference type="ChEBI" id="CHEBI:30616"/>
    </ligand>
</feature>
<feature type="binding site" evidence="6">
    <location>
        <begin position="122"/>
        <end position="129"/>
    </location>
    <ligand>
        <name>ATP</name>
        <dbReference type="ChEBI" id="CHEBI:30616"/>
    </ligand>
</feature>
<dbReference type="OrthoDB" id="65493at2157"/>
<feature type="region of interest" description="Disordered" evidence="7">
    <location>
        <begin position="652"/>
        <end position="673"/>
    </location>
</feature>
<dbReference type="STRING" id="1577791.Mpt1_c07820"/>
<dbReference type="Gene3D" id="3.30.230.10">
    <property type="match status" value="1"/>
</dbReference>
<protein>
    <recommendedName>
        <fullName evidence="6">Type 2 DNA topoisomerase 6 subunit B</fullName>
        <ecNumber evidence="6">5.6.2.2</ecNumber>
    </recommendedName>
    <alternativeName>
        <fullName evidence="6">Type II DNA topoisomerase VI subunit B</fullName>
        <shortName evidence="6">TopoVI-B</shortName>
    </alternativeName>
</protein>
<name>A0A0A7LC77_9ARCH</name>
<dbReference type="Pfam" id="PF02518">
    <property type="entry name" value="HATPase_c"/>
    <property type="match status" value="1"/>
</dbReference>
<keyword evidence="1 6" id="KW-0547">Nucleotide-binding</keyword>
<dbReference type="GO" id="GO:0003918">
    <property type="term" value="F:DNA topoisomerase type II (double strand cut, ATP-hydrolyzing) activity"/>
    <property type="evidence" value="ECO:0007669"/>
    <property type="project" value="UniProtKB-UniRule"/>
</dbReference>
<evidence type="ECO:0000256" key="7">
    <source>
        <dbReference type="SAM" id="MobiDB-lite"/>
    </source>
</evidence>
<dbReference type="PANTHER" id="PTHR48444:SF1">
    <property type="entry name" value="DNA TOPOISOMERASE 6 SUBUNIT B"/>
    <property type="match status" value="1"/>
</dbReference>
<dbReference type="SUPFAM" id="SSF55874">
    <property type="entry name" value="ATPase domain of HSP90 chaperone/DNA topoisomerase II/histidine kinase"/>
    <property type="match status" value="1"/>
</dbReference>